<dbReference type="FunFam" id="3.30.160.60:FF:001443">
    <property type="entry name" value="Zinc finger protein 668"/>
    <property type="match status" value="1"/>
</dbReference>
<evidence type="ECO:0000259" key="13">
    <source>
        <dbReference type="PROSITE" id="PS50157"/>
    </source>
</evidence>
<keyword evidence="8" id="KW-0238">DNA-binding</keyword>
<evidence type="ECO:0000313" key="14">
    <source>
        <dbReference type="Ensembl" id="ENSPNYP00000006959.1"/>
    </source>
</evidence>
<proteinExistence type="inferred from homology"/>
<dbReference type="PROSITE" id="PS00028">
    <property type="entry name" value="ZINC_FINGER_C2H2_1"/>
    <property type="match status" value="11"/>
</dbReference>
<sequence length="731" mass="83250">MFYWMKSGSSGGPEPVDSVGNMSKSDILRGIVTEKMSTAAREILAVVERTVADYEEEAAGFRREIGRQRRLLELLQPNVSLERRVLQPDVERHEVEVVPEDREEQQPKQQTGVEDTESLGLLWYDDIDDDEEEQELMQPTSSRQKREDLKDPDYKMPSRVPTIRKKPGRPRISDTKNHIDLRVRILEDSHTNVLSKTIFKKFPAHDLKCPLGLQEAEFLDLLKSTFPQLADDEPFDLFTTDRSRRLQPLKVKTVTPEEIHMFIGNSALYIRLKTSEEGEKEFPPSPTNDDCPSSDADITKDNEAELQSSSSDQHTDSPSVDMLASSSTSQKQDLQTDEEACEREVDSKDEHKALAVDKCFKPVSELQVTKKMKKQVRKSDMKEIEKSKIACKVCGVWYLNLGSLIKHTWSHLEEPQGGCGVCGEQFESVDELKRHIRIHQKTHDCSYCGKSFFTIVGLNSHVSLHTGDRPFKCKICSKTFAYMSGLNVHHWVHVEEKPHKCDICPKSFGLKAQLQAHSKIHTSKDRYVCNICGKSVCDLRSLTRHKFTHSGERPYGCQICGKRFKLSGNLKSHEKIHMARERPFLCHVCCKSFLSNCSLMTHMKTHSSERPHVCGVCSKGFVSNGELKVHMRVHTGEAPYGCSDCGRFFKRKTHLTNHIRSHLGIKRFVCAICGKACSRQEHLTVHMRTHNGERPYQCTICEKAFTQSHCLKTHMKSHQVEETSVPSPSTT</sequence>
<dbReference type="OrthoDB" id="6077919at2759"/>
<evidence type="ECO:0000256" key="1">
    <source>
        <dbReference type="ARBA" id="ARBA00004123"/>
    </source>
</evidence>
<evidence type="ECO:0000256" key="6">
    <source>
        <dbReference type="ARBA" id="ARBA00022833"/>
    </source>
</evidence>
<feature type="region of interest" description="Disordered" evidence="12">
    <location>
        <begin position="92"/>
        <end position="115"/>
    </location>
</feature>
<feature type="domain" description="C2H2-type" evidence="13">
    <location>
        <begin position="417"/>
        <end position="444"/>
    </location>
</feature>
<dbReference type="FunFam" id="3.30.160.60:FF:002343">
    <property type="entry name" value="Zinc finger protein 33A"/>
    <property type="match status" value="1"/>
</dbReference>
<feature type="compositionally biased region" description="Basic and acidic residues" evidence="12">
    <location>
        <begin position="144"/>
        <end position="156"/>
    </location>
</feature>
<dbReference type="FunFam" id="3.30.160.60:FF:001498">
    <property type="entry name" value="Zinc finger protein 404"/>
    <property type="match status" value="1"/>
</dbReference>
<feature type="domain" description="C2H2-type" evidence="13">
    <location>
        <begin position="640"/>
        <end position="667"/>
    </location>
</feature>
<dbReference type="FunFam" id="3.30.160.60:FF:000446">
    <property type="entry name" value="Zinc finger protein"/>
    <property type="match status" value="1"/>
</dbReference>
<dbReference type="Ensembl" id="ENSPNYT00000007133.1">
    <property type="protein sequence ID" value="ENSPNYP00000006959.1"/>
    <property type="gene ID" value="ENSPNYG00000005352.1"/>
</dbReference>
<dbReference type="GO" id="GO:0000978">
    <property type="term" value="F:RNA polymerase II cis-regulatory region sequence-specific DNA binding"/>
    <property type="evidence" value="ECO:0007669"/>
    <property type="project" value="TreeGrafter"/>
</dbReference>
<dbReference type="Pfam" id="PF00096">
    <property type="entry name" value="zf-C2H2"/>
    <property type="match status" value="8"/>
</dbReference>
<feature type="domain" description="C2H2-type" evidence="13">
    <location>
        <begin position="443"/>
        <end position="470"/>
    </location>
</feature>
<dbReference type="STRING" id="303518.ENSPNYP00000006959"/>
<dbReference type="GO" id="GO:0005634">
    <property type="term" value="C:nucleus"/>
    <property type="evidence" value="ECO:0007669"/>
    <property type="project" value="UniProtKB-SubCell"/>
</dbReference>
<evidence type="ECO:0000256" key="10">
    <source>
        <dbReference type="ARBA" id="ARBA00023242"/>
    </source>
</evidence>
<feature type="region of interest" description="Disordered" evidence="12">
    <location>
        <begin position="132"/>
        <end position="174"/>
    </location>
</feature>
<keyword evidence="15" id="KW-1185">Reference proteome</keyword>
<reference evidence="16" key="2">
    <citation type="submission" date="2025-04" db="UniProtKB">
        <authorList>
            <consortium name="RefSeq"/>
        </authorList>
    </citation>
    <scope>IDENTIFICATION</scope>
</reference>
<dbReference type="Proteomes" id="UP000695023">
    <property type="component" value="Unplaced"/>
</dbReference>
<feature type="domain" description="C2H2-type" evidence="13">
    <location>
        <begin position="668"/>
        <end position="695"/>
    </location>
</feature>
<feature type="compositionally biased region" description="Low complexity" evidence="12">
    <location>
        <begin position="307"/>
        <end position="319"/>
    </location>
</feature>
<dbReference type="InterPro" id="IPR013087">
    <property type="entry name" value="Znf_C2H2_type"/>
</dbReference>
<dbReference type="GeneTree" id="ENSGT00940000167339"/>
<feature type="domain" description="C2H2-type" evidence="13">
    <location>
        <begin position="612"/>
        <end position="639"/>
    </location>
</feature>
<dbReference type="FunFam" id="3.30.160.60:FF:001289">
    <property type="entry name" value="Zinc finger protein 574"/>
    <property type="match status" value="1"/>
</dbReference>
<dbReference type="GO" id="GO:0003700">
    <property type="term" value="F:DNA-binding transcription factor activity"/>
    <property type="evidence" value="ECO:0007669"/>
    <property type="project" value="TreeGrafter"/>
</dbReference>
<keyword evidence="9" id="KW-0804">Transcription</keyword>
<evidence type="ECO:0000256" key="5">
    <source>
        <dbReference type="ARBA" id="ARBA00022771"/>
    </source>
</evidence>
<comment type="subcellular location">
    <subcellularLocation>
        <location evidence="1">Nucleus</location>
    </subcellularLocation>
</comment>
<dbReference type="SMART" id="SM00355">
    <property type="entry name" value="ZnF_C2H2"/>
    <property type="match status" value="12"/>
</dbReference>
<dbReference type="RefSeq" id="XP_013771256.1">
    <property type="nucleotide sequence ID" value="XM_013915802.1"/>
</dbReference>
<gene>
    <name evidence="16" type="primary">LOC106455914</name>
</gene>
<dbReference type="GO" id="GO:0006357">
    <property type="term" value="P:regulation of transcription by RNA polymerase II"/>
    <property type="evidence" value="ECO:0007669"/>
    <property type="project" value="TreeGrafter"/>
</dbReference>
<evidence type="ECO:0000313" key="15">
    <source>
        <dbReference type="Proteomes" id="UP000695023"/>
    </source>
</evidence>
<dbReference type="SUPFAM" id="SSF57667">
    <property type="entry name" value="beta-beta-alpha zinc fingers"/>
    <property type="match status" value="7"/>
</dbReference>
<dbReference type="PROSITE" id="PS50157">
    <property type="entry name" value="ZINC_FINGER_C2H2_2"/>
    <property type="match status" value="11"/>
</dbReference>
<evidence type="ECO:0000256" key="11">
    <source>
        <dbReference type="PROSITE-ProRule" id="PRU00042"/>
    </source>
</evidence>
<dbReference type="Pfam" id="PF13912">
    <property type="entry name" value="zf-C2H2_6"/>
    <property type="match status" value="3"/>
</dbReference>
<dbReference type="InterPro" id="IPR036236">
    <property type="entry name" value="Znf_C2H2_sf"/>
</dbReference>
<keyword evidence="7" id="KW-0805">Transcription regulation</keyword>
<feature type="domain" description="C2H2-type" evidence="13">
    <location>
        <begin position="499"/>
        <end position="526"/>
    </location>
</feature>
<name>A0A3B4FBA4_9CICH</name>
<keyword evidence="5 11" id="KW-0863">Zinc-finger</keyword>
<feature type="compositionally biased region" description="Basic and acidic residues" evidence="12">
    <location>
        <begin position="92"/>
        <end position="106"/>
    </location>
</feature>
<organism evidence="14">
    <name type="scientific">Pundamilia nyererei</name>
    <dbReference type="NCBI Taxonomy" id="303518"/>
    <lineage>
        <taxon>Eukaryota</taxon>
        <taxon>Metazoa</taxon>
        <taxon>Chordata</taxon>
        <taxon>Craniata</taxon>
        <taxon>Vertebrata</taxon>
        <taxon>Euteleostomi</taxon>
        <taxon>Actinopterygii</taxon>
        <taxon>Neopterygii</taxon>
        <taxon>Teleostei</taxon>
        <taxon>Neoteleostei</taxon>
        <taxon>Acanthomorphata</taxon>
        <taxon>Ovalentaria</taxon>
        <taxon>Cichlomorphae</taxon>
        <taxon>Cichliformes</taxon>
        <taxon>Cichlidae</taxon>
        <taxon>African cichlids</taxon>
        <taxon>Pseudocrenilabrinae</taxon>
        <taxon>Haplochromini</taxon>
        <taxon>Pundamilia</taxon>
    </lineage>
</organism>
<evidence type="ECO:0000256" key="7">
    <source>
        <dbReference type="ARBA" id="ARBA00023015"/>
    </source>
</evidence>
<feature type="domain" description="C2H2-type" evidence="13">
    <location>
        <begin position="584"/>
        <end position="611"/>
    </location>
</feature>
<feature type="region of interest" description="Disordered" evidence="12">
    <location>
        <begin position="277"/>
        <end position="347"/>
    </location>
</feature>
<keyword evidence="6" id="KW-0862">Zinc</keyword>
<evidence type="ECO:0000256" key="9">
    <source>
        <dbReference type="ARBA" id="ARBA00023163"/>
    </source>
</evidence>
<feature type="domain" description="C2H2-type" evidence="13">
    <location>
        <begin position="555"/>
        <end position="582"/>
    </location>
</feature>
<evidence type="ECO:0000256" key="3">
    <source>
        <dbReference type="ARBA" id="ARBA00022723"/>
    </source>
</evidence>
<dbReference type="FunFam" id="3.30.160.60:FF:001290">
    <property type="entry name" value="Zinc finger 45-like"/>
    <property type="match status" value="1"/>
</dbReference>
<feature type="compositionally biased region" description="Polar residues" evidence="12">
    <location>
        <begin position="324"/>
        <end position="333"/>
    </location>
</feature>
<dbReference type="GeneID" id="106455914"/>
<dbReference type="GO" id="GO:0008270">
    <property type="term" value="F:zinc ion binding"/>
    <property type="evidence" value="ECO:0007669"/>
    <property type="project" value="UniProtKB-KW"/>
</dbReference>
<dbReference type="AlphaFoldDB" id="A0A3B4FBA4"/>
<feature type="domain" description="C2H2-type" evidence="13">
    <location>
        <begin position="527"/>
        <end position="554"/>
    </location>
</feature>
<dbReference type="Gene3D" id="3.30.160.60">
    <property type="entry name" value="Classic Zinc Finger"/>
    <property type="match status" value="11"/>
</dbReference>
<dbReference type="InterPro" id="IPR050589">
    <property type="entry name" value="Ikaros_C2H2-ZF"/>
</dbReference>
<evidence type="ECO:0000256" key="2">
    <source>
        <dbReference type="ARBA" id="ARBA00006991"/>
    </source>
</evidence>
<evidence type="ECO:0000256" key="4">
    <source>
        <dbReference type="ARBA" id="ARBA00022737"/>
    </source>
</evidence>
<protein>
    <submittedName>
        <fullName evidence="14 16">Zinc finger protein 3 homolog</fullName>
    </submittedName>
</protein>
<comment type="similarity">
    <text evidence="2">Belongs to the krueppel C2H2-type zinc-finger protein family.</text>
</comment>
<accession>A0A3B4FBA4</accession>
<dbReference type="FunFam" id="3.30.160.60:FF:000624">
    <property type="entry name" value="zinc finger protein 697"/>
    <property type="match status" value="1"/>
</dbReference>
<evidence type="ECO:0000313" key="16">
    <source>
        <dbReference type="RefSeq" id="XP_013771256.1"/>
    </source>
</evidence>
<dbReference type="FunFam" id="3.30.160.60:FF:000557">
    <property type="entry name" value="zinc finger and SCAN domain-containing protein 29"/>
    <property type="match status" value="1"/>
</dbReference>
<evidence type="ECO:0000256" key="12">
    <source>
        <dbReference type="SAM" id="MobiDB-lite"/>
    </source>
</evidence>
<dbReference type="PANTHER" id="PTHR24404:SF114">
    <property type="entry name" value="KLUMPFUSS, ISOFORM B-RELATED"/>
    <property type="match status" value="1"/>
</dbReference>
<dbReference type="PANTHER" id="PTHR24404">
    <property type="entry name" value="ZINC FINGER PROTEIN"/>
    <property type="match status" value="1"/>
</dbReference>
<keyword evidence="4" id="KW-0677">Repeat</keyword>
<keyword evidence="3" id="KW-0479">Metal-binding</keyword>
<feature type="domain" description="C2H2-type" evidence="13">
    <location>
        <begin position="696"/>
        <end position="723"/>
    </location>
</feature>
<keyword evidence="10" id="KW-0539">Nucleus</keyword>
<reference evidence="14" key="1">
    <citation type="submission" date="2023-09" db="UniProtKB">
        <authorList>
            <consortium name="Ensembl"/>
        </authorList>
    </citation>
    <scope>IDENTIFICATION</scope>
</reference>
<evidence type="ECO:0000256" key="8">
    <source>
        <dbReference type="ARBA" id="ARBA00023125"/>
    </source>
</evidence>
<feature type="domain" description="C2H2-type" evidence="13">
    <location>
        <begin position="471"/>
        <end position="498"/>
    </location>
</feature>